<dbReference type="Pfam" id="PF00561">
    <property type="entry name" value="Abhydrolase_1"/>
    <property type="match status" value="1"/>
</dbReference>
<gene>
    <name evidence="2" type="ORF">ACFFMS_24645</name>
</gene>
<reference evidence="2 3" key="1">
    <citation type="submission" date="2024-09" db="EMBL/GenBank/DDBJ databases">
        <authorList>
            <person name="Sun Q."/>
            <person name="Mori K."/>
        </authorList>
    </citation>
    <scope>NUCLEOTIDE SEQUENCE [LARGE SCALE GENOMIC DNA]</scope>
    <source>
        <strain evidence="2 3">JCM 11201</strain>
    </source>
</reference>
<name>A0ABV5WLI8_9BACI</name>
<dbReference type="GO" id="GO:0016787">
    <property type="term" value="F:hydrolase activity"/>
    <property type="evidence" value="ECO:0007669"/>
    <property type="project" value="UniProtKB-KW"/>
</dbReference>
<sequence>MTKLVYLKKVSLANGETLGYRERIGGEENLLLIHGNMTSSKHWDLLIEELDSKYKLYAVDMRGFGISSYHTPIERIKDFSDDIKLFVDEMGLKNFGIIGWSTGGAVAMEFCADYPGYCNRLILLSAASTRGYPFYGTDQNGQPDITKRLQTVVDIQKDPLRTIPIQRAYDSKDREMLKGIWNALIYRKAQPKPEKYEEYIEDMITQRNLADVYHSLNTFNISMKYNGLTQGSDKVNAITIPVLVLRGDEDLVITDEMTKEILEDFKGRAQYVELTGCGHSPLVDNLKLLTAEVEKFLG</sequence>
<evidence type="ECO:0000259" key="1">
    <source>
        <dbReference type="Pfam" id="PF00561"/>
    </source>
</evidence>
<proteinExistence type="predicted"/>
<dbReference type="Proteomes" id="UP001589609">
    <property type="component" value="Unassembled WGS sequence"/>
</dbReference>
<dbReference type="EMBL" id="JBHMAF010000193">
    <property type="protein sequence ID" value="MFB9761440.1"/>
    <property type="molecule type" value="Genomic_DNA"/>
</dbReference>
<accession>A0ABV5WLI8</accession>
<dbReference type="PANTHER" id="PTHR46438">
    <property type="entry name" value="ALPHA/BETA-HYDROLASES SUPERFAMILY PROTEIN"/>
    <property type="match status" value="1"/>
</dbReference>
<protein>
    <submittedName>
        <fullName evidence="2">Alpha/beta fold hydrolase</fullName>
    </submittedName>
</protein>
<dbReference type="InterPro" id="IPR029058">
    <property type="entry name" value="AB_hydrolase_fold"/>
</dbReference>
<organism evidence="2 3">
    <name type="scientific">Ectobacillus funiculus</name>
    <dbReference type="NCBI Taxonomy" id="137993"/>
    <lineage>
        <taxon>Bacteria</taxon>
        <taxon>Bacillati</taxon>
        <taxon>Bacillota</taxon>
        <taxon>Bacilli</taxon>
        <taxon>Bacillales</taxon>
        <taxon>Bacillaceae</taxon>
        <taxon>Ectobacillus</taxon>
    </lineage>
</organism>
<evidence type="ECO:0000313" key="2">
    <source>
        <dbReference type="EMBL" id="MFB9761440.1"/>
    </source>
</evidence>
<dbReference type="SUPFAM" id="SSF53474">
    <property type="entry name" value="alpha/beta-Hydrolases"/>
    <property type="match status" value="1"/>
</dbReference>
<keyword evidence="2" id="KW-0378">Hydrolase</keyword>
<dbReference type="Gene3D" id="3.40.50.1820">
    <property type="entry name" value="alpha/beta hydrolase"/>
    <property type="match status" value="1"/>
</dbReference>
<dbReference type="InterPro" id="IPR000073">
    <property type="entry name" value="AB_hydrolase_1"/>
</dbReference>
<dbReference type="PANTHER" id="PTHR46438:SF11">
    <property type="entry name" value="LIPASE-RELATED"/>
    <property type="match status" value="1"/>
</dbReference>
<feature type="domain" description="AB hydrolase-1" evidence="1">
    <location>
        <begin position="30"/>
        <end position="285"/>
    </location>
</feature>
<keyword evidence="3" id="KW-1185">Reference proteome</keyword>
<dbReference type="RefSeq" id="WP_379951610.1">
    <property type="nucleotide sequence ID" value="NZ_JBHMAF010000193.1"/>
</dbReference>
<evidence type="ECO:0000313" key="3">
    <source>
        <dbReference type="Proteomes" id="UP001589609"/>
    </source>
</evidence>
<comment type="caution">
    <text evidence="2">The sequence shown here is derived from an EMBL/GenBank/DDBJ whole genome shotgun (WGS) entry which is preliminary data.</text>
</comment>
<dbReference type="PRINTS" id="PR00111">
    <property type="entry name" value="ABHYDROLASE"/>
</dbReference>